<dbReference type="GO" id="GO:0005634">
    <property type="term" value="C:nucleus"/>
    <property type="evidence" value="ECO:0007669"/>
    <property type="project" value="UniProtKB-SubCell"/>
</dbReference>
<feature type="compositionally biased region" description="Basic and acidic residues" evidence="4">
    <location>
        <begin position="213"/>
        <end position="225"/>
    </location>
</feature>
<feature type="compositionally biased region" description="Polar residues" evidence="4">
    <location>
        <begin position="152"/>
        <end position="161"/>
    </location>
</feature>
<accession>A0A9P6ETZ6</accession>
<feature type="compositionally biased region" description="Polar residues" evidence="4">
    <location>
        <begin position="31"/>
        <end position="48"/>
    </location>
</feature>
<feature type="compositionally biased region" description="Polar residues" evidence="4">
    <location>
        <begin position="328"/>
        <end position="340"/>
    </location>
</feature>
<feature type="compositionally biased region" description="Polar residues" evidence="4">
    <location>
        <begin position="414"/>
        <end position="445"/>
    </location>
</feature>
<dbReference type="OrthoDB" id="129353at2759"/>
<proteinExistence type="predicted"/>
<feature type="compositionally biased region" description="Polar residues" evidence="4">
    <location>
        <begin position="55"/>
        <end position="69"/>
    </location>
</feature>
<dbReference type="SUPFAM" id="SSF52113">
    <property type="entry name" value="BRCT domain"/>
    <property type="match status" value="2"/>
</dbReference>
<dbReference type="InterPro" id="IPR047252">
    <property type="entry name" value="TP53BP1-like"/>
</dbReference>
<dbReference type="PROSITE" id="PS50172">
    <property type="entry name" value="BRCT"/>
    <property type="match status" value="1"/>
</dbReference>
<comment type="subcellular location">
    <subcellularLocation>
        <location evidence="1">Nucleus</location>
    </subcellularLocation>
</comment>
<feature type="compositionally biased region" description="Polar residues" evidence="4">
    <location>
        <begin position="453"/>
        <end position="469"/>
    </location>
</feature>
<feature type="compositionally biased region" description="Polar residues" evidence="4">
    <location>
        <begin position="378"/>
        <end position="387"/>
    </location>
</feature>
<evidence type="ECO:0000256" key="2">
    <source>
        <dbReference type="ARBA" id="ARBA00022763"/>
    </source>
</evidence>
<dbReference type="InterPro" id="IPR041297">
    <property type="entry name" value="Crb2_Tudor"/>
</dbReference>
<feature type="compositionally biased region" description="Low complexity" evidence="4">
    <location>
        <begin position="16"/>
        <end position="30"/>
    </location>
</feature>
<evidence type="ECO:0000259" key="5">
    <source>
        <dbReference type="PROSITE" id="PS50172"/>
    </source>
</evidence>
<dbReference type="InterPro" id="IPR036420">
    <property type="entry name" value="BRCT_dom_sf"/>
</dbReference>
<reference evidence="6" key="1">
    <citation type="submission" date="2020-11" db="EMBL/GenBank/DDBJ databases">
        <authorList>
            <consortium name="DOE Joint Genome Institute"/>
            <person name="Ahrendt S."/>
            <person name="Riley R."/>
            <person name="Andreopoulos W."/>
            <person name="Labutti K."/>
            <person name="Pangilinan J."/>
            <person name="Ruiz-Duenas F.J."/>
            <person name="Barrasa J.M."/>
            <person name="Sanchez-Garcia M."/>
            <person name="Camarero S."/>
            <person name="Miyauchi S."/>
            <person name="Serrano A."/>
            <person name="Linde D."/>
            <person name="Babiker R."/>
            <person name="Drula E."/>
            <person name="Ayuso-Fernandez I."/>
            <person name="Pacheco R."/>
            <person name="Padilla G."/>
            <person name="Ferreira P."/>
            <person name="Barriuso J."/>
            <person name="Kellner H."/>
            <person name="Castanera R."/>
            <person name="Alfaro M."/>
            <person name="Ramirez L."/>
            <person name="Pisabarro A.G."/>
            <person name="Kuo A."/>
            <person name="Tritt A."/>
            <person name="Lipzen A."/>
            <person name="He G."/>
            <person name="Yan M."/>
            <person name="Ng V."/>
            <person name="Cullen D."/>
            <person name="Martin F."/>
            <person name="Rosso M.-N."/>
            <person name="Henrissat B."/>
            <person name="Hibbett D."/>
            <person name="Martinez A.T."/>
            <person name="Grigoriev I.V."/>
        </authorList>
    </citation>
    <scope>NUCLEOTIDE SEQUENCE</scope>
    <source>
        <strain evidence="6">CBS 506.95</strain>
    </source>
</reference>
<name>A0A9P6ETZ6_9AGAR</name>
<evidence type="ECO:0000256" key="1">
    <source>
        <dbReference type="ARBA" id="ARBA00004123"/>
    </source>
</evidence>
<feature type="compositionally biased region" description="Basic and acidic residues" evidence="4">
    <location>
        <begin position="638"/>
        <end position="648"/>
    </location>
</feature>
<dbReference type="InterPro" id="IPR001357">
    <property type="entry name" value="BRCT_dom"/>
</dbReference>
<organism evidence="6 7">
    <name type="scientific">Crepidotus variabilis</name>
    <dbReference type="NCBI Taxonomy" id="179855"/>
    <lineage>
        <taxon>Eukaryota</taxon>
        <taxon>Fungi</taxon>
        <taxon>Dikarya</taxon>
        <taxon>Basidiomycota</taxon>
        <taxon>Agaricomycotina</taxon>
        <taxon>Agaricomycetes</taxon>
        <taxon>Agaricomycetidae</taxon>
        <taxon>Agaricales</taxon>
        <taxon>Agaricineae</taxon>
        <taxon>Crepidotaceae</taxon>
        <taxon>Crepidotus</taxon>
    </lineage>
</organism>
<dbReference type="GO" id="GO:0045944">
    <property type="term" value="P:positive regulation of transcription by RNA polymerase II"/>
    <property type="evidence" value="ECO:0007669"/>
    <property type="project" value="TreeGrafter"/>
</dbReference>
<feature type="compositionally biased region" description="Low complexity" evidence="4">
    <location>
        <begin position="661"/>
        <end position="685"/>
    </location>
</feature>
<evidence type="ECO:0000256" key="4">
    <source>
        <dbReference type="SAM" id="MobiDB-lite"/>
    </source>
</evidence>
<dbReference type="CDD" id="cd17724">
    <property type="entry name" value="BRCT_p53bp1_rpt2"/>
    <property type="match status" value="1"/>
</dbReference>
<protein>
    <recommendedName>
        <fullName evidence="5">BRCT domain-containing protein</fullName>
    </recommendedName>
</protein>
<dbReference type="GO" id="GO:0042393">
    <property type="term" value="F:histone binding"/>
    <property type="evidence" value="ECO:0007669"/>
    <property type="project" value="TreeGrafter"/>
</dbReference>
<feature type="compositionally biased region" description="Polar residues" evidence="4">
    <location>
        <begin position="244"/>
        <end position="262"/>
    </location>
</feature>
<feature type="compositionally biased region" description="Low complexity" evidence="4">
    <location>
        <begin position="603"/>
        <end position="613"/>
    </location>
</feature>
<dbReference type="PANTHER" id="PTHR15321">
    <property type="entry name" value="TUMOR SUPPRESSOR P53-BINDING PROTEIN 1"/>
    <property type="match status" value="1"/>
</dbReference>
<dbReference type="SUPFAM" id="SSF63748">
    <property type="entry name" value="Tudor/PWWP/MBT"/>
    <property type="match status" value="1"/>
</dbReference>
<dbReference type="Proteomes" id="UP000807306">
    <property type="component" value="Unassembled WGS sequence"/>
</dbReference>
<dbReference type="Gene3D" id="2.30.30.140">
    <property type="match status" value="1"/>
</dbReference>
<feature type="compositionally biased region" description="Polar residues" evidence="4">
    <location>
        <begin position="623"/>
        <end position="637"/>
    </location>
</feature>
<feature type="region of interest" description="Disordered" evidence="4">
    <location>
        <begin position="1"/>
        <end position="103"/>
    </location>
</feature>
<evidence type="ECO:0000256" key="3">
    <source>
        <dbReference type="ARBA" id="ARBA00023242"/>
    </source>
</evidence>
<keyword evidence="3" id="KW-0539">Nucleus</keyword>
<feature type="compositionally biased region" description="Polar residues" evidence="4">
    <location>
        <begin position="173"/>
        <end position="186"/>
    </location>
</feature>
<dbReference type="EMBL" id="MU157824">
    <property type="protein sequence ID" value="KAF9535266.1"/>
    <property type="molecule type" value="Genomic_DNA"/>
</dbReference>
<dbReference type="InterPro" id="IPR047250">
    <property type="entry name" value="BRCT_p53bp1-like_rpt2"/>
</dbReference>
<keyword evidence="2" id="KW-0227">DNA damage</keyword>
<sequence>MMNVDASVASDPNDSQATQLLQELLEPQTTSSRNQSEPLGSGLKTNSGHMHDISSDSLPSSTRHANSHPQYHFHGLAASQSQQQNPVEEELPNEGSQKENIGASVANKANGCVVPAAVSRASSPLATPSKNAQSKGSVMETRASTKGPVNKRATSVTSTFQSPKRKPSPSSSATINKPITVMSTHKPSTSRHNPTRRPPSSPTGSTDSFGEPYKQDELSLARADKFNIPLSALGADSSPAREGSNATNATGGTSHISASSYHGSRMPVNLSPPTGRVLVEATPSNSTQSQEYNQQNLSQQLEATQLVDEEMPPNQLAKESNMADKDGNTSGSDSEPTSSYRRFLGGDRGPPPELEATQPSTQVHDSSADIFRDEEEIPTSNVRSAPNPSGGGGRSLLSMVSRENQYRYRRENFMDQQAVTPAQPSYRSGQTSNGGYQETQPSNDPSFPPYASGNLQRTNPSSNASSSGHAPTRTRQRPGSPMPLDNMDFVPDSEPPAEQSPRKMVVSPAKPRRQSSPPPRAKGRMLVENSDVEMAPPKQKGKAKAVARQEEGEEEEDVPLAVAQKAKDQSKKQAAKGKASTNAPPSKEAIGKAKPVAPLPTNKSKTASTKASKPVGQVGPSKSGRSWGSNEVPSSLPEQDHPQEERNLRSNKAPPKPAPTKPKALPKPTSTRGRRGSASAPAATSKTRVKRESEPSEDSDEGDGDDTEPADEEYEEDEKPLKKRKRVQKNTAATERATRGTVKRAKKSGTTPALRGNKRLRSAGLSTAPRTNLAKPTRVFALWKQDCHYYPGTVHAMSTDGHYVVRFDDATDGHVTIDQLRLGNLRIGDDVLVANRFRASRVTGVDRLAEGFVEVMVDDDELELELSSIRIASKTIHYDWQDRILTDEMINPAMKPVKPHLSPSPSKLSMISVGPVRGSRTKVLSGTGLIVTLTAANSKWEKEKEKVMTAVKNSGGTVVDDLNTIFKMEGRHTHGNNAWLIKKKDAQWIGDEEIQRLFLIADEPNQKPKYLIALALGIPCLETTWLYESVDDSNEKPWLSHLLPQGYSPQLGARPSQQVDYDWGNSVHHLTHIMKNSIPCKLFDGKHILCVGPDMVPKPKKRNGVEEKSQEAMNALPRIILAMGAETVENVTEPTFASKELAEYDYLVIRDPAHYSTEFSACTTVHWAWVKESLIASRCLPLPEWPSAEYSQEA</sequence>
<evidence type="ECO:0000313" key="6">
    <source>
        <dbReference type="EMBL" id="KAF9535266.1"/>
    </source>
</evidence>
<feature type="compositionally biased region" description="Polar residues" evidence="4">
    <location>
        <begin position="282"/>
        <end position="303"/>
    </location>
</feature>
<feature type="domain" description="BRCT" evidence="5">
    <location>
        <begin position="919"/>
        <end position="1043"/>
    </location>
</feature>
<dbReference type="AlphaFoldDB" id="A0A9P6ETZ6"/>
<feature type="compositionally biased region" description="Basic and acidic residues" evidence="4">
    <location>
        <begin position="404"/>
        <end position="413"/>
    </location>
</feature>
<evidence type="ECO:0000313" key="7">
    <source>
        <dbReference type="Proteomes" id="UP000807306"/>
    </source>
</evidence>
<comment type="caution">
    <text evidence="6">The sequence shown here is derived from an EMBL/GenBank/DDBJ whole genome shotgun (WGS) entry which is preliminary data.</text>
</comment>
<keyword evidence="7" id="KW-1185">Reference proteome</keyword>
<dbReference type="PANTHER" id="PTHR15321:SF3">
    <property type="entry name" value="TP53-BINDING PROTEIN 1"/>
    <property type="match status" value="1"/>
</dbReference>
<dbReference type="Gene3D" id="3.40.50.10190">
    <property type="entry name" value="BRCT domain"/>
    <property type="match status" value="1"/>
</dbReference>
<dbReference type="InterPro" id="IPR047249">
    <property type="entry name" value="BRCT_p53bp1-like_rpt1"/>
</dbReference>
<feature type="compositionally biased region" description="Polar residues" evidence="4">
    <location>
        <begin position="120"/>
        <end position="136"/>
    </location>
</feature>
<dbReference type="GO" id="GO:0000077">
    <property type="term" value="P:DNA damage checkpoint signaling"/>
    <property type="evidence" value="ECO:0007669"/>
    <property type="project" value="TreeGrafter"/>
</dbReference>
<dbReference type="Pfam" id="PF18115">
    <property type="entry name" value="Tudor_3"/>
    <property type="match status" value="1"/>
</dbReference>
<feature type="region of interest" description="Disordered" evidence="4">
    <location>
        <begin position="118"/>
        <end position="770"/>
    </location>
</feature>
<gene>
    <name evidence="6" type="ORF">CPB83DRAFT_779065</name>
</gene>
<dbReference type="CDD" id="cd17745">
    <property type="entry name" value="BRCT_p53bp1_rpt1"/>
    <property type="match status" value="1"/>
</dbReference>
<feature type="compositionally biased region" description="Acidic residues" evidence="4">
    <location>
        <begin position="695"/>
        <end position="718"/>
    </location>
</feature>